<feature type="domain" description="Protein kinase" evidence="14">
    <location>
        <begin position="24"/>
        <end position="268"/>
    </location>
</feature>
<dbReference type="PANTHER" id="PTHR24346">
    <property type="entry name" value="MAP/MICROTUBULE AFFINITY-REGULATING KINASE"/>
    <property type="match status" value="1"/>
</dbReference>
<dbReference type="GO" id="GO:0005737">
    <property type="term" value="C:cytoplasm"/>
    <property type="evidence" value="ECO:0007669"/>
    <property type="project" value="TreeGrafter"/>
</dbReference>
<organism evidence="15 16">
    <name type="scientific">Paralvinella palmiformis</name>
    <dbReference type="NCBI Taxonomy" id="53620"/>
    <lineage>
        <taxon>Eukaryota</taxon>
        <taxon>Metazoa</taxon>
        <taxon>Spiralia</taxon>
        <taxon>Lophotrochozoa</taxon>
        <taxon>Annelida</taxon>
        <taxon>Polychaeta</taxon>
        <taxon>Sedentaria</taxon>
        <taxon>Canalipalpata</taxon>
        <taxon>Terebellida</taxon>
        <taxon>Terebelliformia</taxon>
        <taxon>Alvinellidae</taxon>
        <taxon>Paralvinella</taxon>
    </lineage>
</organism>
<keyword evidence="16" id="KW-1185">Reference proteome</keyword>
<keyword evidence="12" id="KW-0808">Transferase</keyword>
<evidence type="ECO:0000313" key="16">
    <source>
        <dbReference type="Proteomes" id="UP001208570"/>
    </source>
</evidence>
<comment type="caution">
    <text evidence="15">The sequence shown here is derived from an EMBL/GenBank/DDBJ whole genome shotgun (WGS) entry which is preliminary data.</text>
</comment>
<evidence type="ECO:0000256" key="1">
    <source>
        <dbReference type="ARBA" id="ARBA00001946"/>
    </source>
</evidence>
<dbReference type="SMART" id="SM00220">
    <property type="entry name" value="S_TKc"/>
    <property type="match status" value="1"/>
</dbReference>
<dbReference type="Gene3D" id="1.10.510.10">
    <property type="entry name" value="Transferase(Phosphotransferase) domain 1"/>
    <property type="match status" value="1"/>
</dbReference>
<dbReference type="GO" id="GO:0030154">
    <property type="term" value="P:cell differentiation"/>
    <property type="evidence" value="ECO:0007669"/>
    <property type="project" value="UniProtKB-KW"/>
</dbReference>
<sequence length="280" mass="32110">MPLYMKSNKFESLTDEEELSKRGYAVGSTIGEGTYAKVKRAKSEKLNKNIAIKIIDRRRAPGDFQFKFLPRELSVLKKVSHPNIIKVYEILEFNAHGDLLDYISLRGAIGEDKSRLMFQQLVNAVEYLHNINIIHRDLKCENVLLDQKNNVKLADFGFARTVPEGDLVSTFCGSAAYAAPEVLLGKPYLGQAYDVWSLGVILYCMVIGYMPFDDTNIKRMIRHQTEKKIKFPKNVKVSEDCRELIHRMLDPSPKERATVEDIQKSEWLKCDKDDENKETS</sequence>
<gene>
    <name evidence="15" type="ORF">LSH36_31g04036</name>
</gene>
<keyword evidence="10" id="KW-0744">Spermatogenesis</keyword>
<keyword evidence="13" id="KW-1133">Transmembrane helix</keyword>
<dbReference type="GO" id="GO:0005524">
    <property type="term" value="F:ATP binding"/>
    <property type="evidence" value="ECO:0007669"/>
    <property type="project" value="UniProtKB-UniRule"/>
</dbReference>
<dbReference type="InterPro" id="IPR011009">
    <property type="entry name" value="Kinase-like_dom_sf"/>
</dbReference>
<evidence type="ECO:0000313" key="15">
    <source>
        <dbReference type="EMBL" id="KAK2167205.1"/>
    </source>
</evidence>
<keyword evidence="7 11" id="KW-0067">ATP-binding</keyword>
<evidence type="ECO:0000256" key="4">
    <source>
        <dbReference type="ARBA" id="ARBA00022723"/>
    </source>
</evidence>
<dbReference type="PROSITE" id="PS00107">
    <property type="entry name" value="PROTEIN_KINASE_ATP"/>
    <property type="match status" value="1"/>
</dbReference>
<evidence type="ECO:0000256" key="13">
    <source>
        <dbReference type="SAM" id="Phobius"/>
    </source>
</evidence>
<dbReference type="EMBL" id="JAODUP010000031">
    <property type="protein sequence ID" value="KAK2167205.1"/>
    <property type="molecule type" value="Genomic_DNA"/>
</dbReference>
<evidence type="ECO:0000256" key="5">
    <source>
        <dbReference type="ARBA" id="ARBA00022741"/>
    </source>
</evidence>
<evidence type="ECO:0000256" key="3">
    <source>
        <dbReference type="ARBA" id="ARBA00022553"/>
    </source>
</evidence>
<keyword evidence="13" id="KW-0472">Membrane</keyword>
<dbReference type="InterPro" id="IPR017441">
    <property type="entry name" value="Protein_kinase_ATP_BS"/>
</dbReference>
<keyword evidence="2" id="KW-0217">Developmental protein</keyword>
<dbReference type="PANTHER" id="PTHR24346:SF102">
    <property type="entry name" value="TESTIS-SPECIFIC SERINE_THREONINE-PROTEIN KINASE 1"/>
    <property type="match status" value="1"/>
</dbReference>
<dbReference type="Pfam" id="PF00069">
    <property type="entry name" value="Pkinase"/>
    <property type="match status" value="1"/>
</dbReference>
<keyword evidence="8" id="KW-0460">Magnesium</keyword>
<keyword evidence="4" id="KW-0479">Metal-binding</keyword>
<dbReference type="AlphaFoldDB" id="A0AAD9KAR0"/>
<dbReference type="Proteomes" id="UP001208570">
    <property type="component" value="Unassembled WGS sequence"/>
</dbReference>
<name>A0AAD9KAR0_9ANNE</name>
<evidence type="ECO:0000256" key="10">
    <source>
        <dbReference type="ARBA" id="ARBA00022871"/>
    </source>
</evidence>
<dbReference type="InterPro" id="IPR008271">
    <property type="entry name" value="Ser/Thr_kinase_AS"/>
</dbReference>
<dbReference type="FunFam" id="1.10.510.10:FF:000658">
    <property type="entry name" value="Protein CBG12184"/>
    <property type="match status" value="1"/>
</dbReference>
<feature type="transmembrane region" description="Helical" evidence="13">
    <location>
        <begin position="195"/>
        <end position="212"/>
    </location>
</feature>
<dbReference type="GO" id="GO:0007283">
    <property type="term" value="P:spermatogenesis"/>
    <property type="evidence" value="ECO:0007669"/>
    <property type="project" value="UniProtKB-KW"/>
</dbReference>
<keyword evidence="12" id="KW-0418">Kinase</keyword>
<evidence type="ECO:0000256" key="7">
    <source>
        <dbReference type="ARBA" id="ARBA00022840"/>
    </source>
</evidence>
<keyword evidence="6" id="KW-0221">Differentiation</keyword>
<evidence type="ECO:0000256" key="8">
    <source>
        <dbReference type="ARBA" id="ARBA00022842"/>
    </source>
</evidence>
<comment type="cofactor">
    <cofactor evidence="1">
        <name>Mg(2+)</name>
        <dbReference type="ChEBI" id="CHEBI:18420"/>
    </cofactor>
</comment>
<reference evidence="15" key="1">
    <citation type="journal article" date="2023" name="Mol. Biol. Evol.">
        <title>Third-Generation Sequencing Reveals the Adaptive Role of the Epigenome in Three Deep-Sea Polychaetes.</title>
        <authorList>
            <person name="Perez M."/>
            <person name="Aroh O."/>
            <person name="Sun Y."/>
            <person name="Lan Y."/>
            <person name="Juniper S.K."/>
            <person name="Young C.R."/>
            <person name="Angers B."/>
            <person name="Qian P.Y."/>
        </authorList>
    </citation>
    <scope>NUCLEOTIDE SEQUENCE</scope>
    <source>
        <strain evidence="15">P08H-3</strain>
    </source>
</reference>
<keyword evidence="13" id="KW-0812">Transmembrane</keyword>
<evidence type="ECO:0000259" key="14">
    <source>
        <dbReference type="PROSITE" id="PS50011"/>
    </source>
</evidence>
<dbReference type="PIRSF" id="PIRSF000654">
    <property type="entry name" value="Integrin-linked_kinase"/>
    <property type="match status" value="1"/>
</dbReference>
<keyword evidence="9" id="KW-0832">Ubl conjugation</keyword>
<dbReference type="PROSITE" id="PS00108">
    <property type="entry name" value="PROTEIN_KINASE_ST"/>
    <property type="match status" value="1"/>
</dbReference>
<evidence type="ECO:0000256" key="2">
    <source>
        <dbReference type="ARBA" id="ARBA00022473"/>
    </source>
</evidence>
<evidence type="ECO:0000256" key="6">
    <source>
        <dbReference type="ARBA" id="ARBA00022782"/>
    </source>
</evidence>
<keyword evidence="5 11" id="KW-0547">Nucleotide-binding</keyword>
<accession>A0AAD9KAR0</accession>
<keyword evidence="12" id="KW-0723">Serine/threonine-protein kinase</keyword>
<comment type="similarity">
    <text evidence="12">Belongs to the protein kinase superfamily.</text>
</comment>
<evidence type="ECO:0000256" key="11">
    <source>
        <dbReference type="PROSITE-ProRule" id="PRU10141"/>
    </source>
</evidence>
<dbReference type="GO" id="GO:0050321">
    <property type="term" value="F:tau-protein kinase activity"/>
    <property type="evidence" value="ECO:0007669"/>
    <property type="project" value="TreeGrafter"/>
</dbReference>
<dbReference type="InterPro" id="IPR000719">
    <property type="entry name" value="Prot_kinase_dom"/>
</dbReference>
<protein>
    <recommendedName>
        <fullName evidence="14">Protein kinase domain-containing protein</fullName>
    </recommendedName>
</protein>
<evidence type="ECO:0000256" key="12">
    <source>
        <dbReference type="RuleBase" id="RU000304"/>
    </source>
</evidence>
<evidence type="ECO:0000256" key="9">
    <source>
        <dbReference type="ARBA" id="ARBA00022843"/>
    </source>
</evidence>
<dbReference type="PROSITE" id="PS50011">
    <property type="entry name" value="PROTEIN_KINASE_DOM"/>
    <property type="match status" value="1"/>
</dbReference>
<keyword evidence="3" id="KW-0597">Phosphoprotein</keyword>
<dbReference type="GO" id="GO:0000287">
    <property type="term" value="F:magnesium ion binding"/>
    <property type="evidence" value="ECO:0007669"/>
    <property type="project" value="UniProtKB-ARBA"/>
</dbReference>
<dbReference type="GO" id="GO:0035556">
    <property type="term" value="P:intracellular signal transduction"/>
    <property type="evidence" value="ECO:0007669"/>
    <property type="project" value="TreeGrafter"/>
</dbReference>
<proteinExistence type="inferred from homology"/>
<dbReference type="SUPFAM" id="SSF56112">
    <property type="entry name" value="Protein kinase-like (PK-like)"/>
    <property type="match status" value="1"/>
</dbReference>
<feature type="binding site" evidence="11">
    <location>
        <position position="53"/>
    </location>
    <ligand>
        <name>ATP</name>
        <dbReference type="ChEBI" id="CHEBI:30616"/>
    </ligand>
</feature>
<dbReference type="GO" id="GO:0000226">
    <property type="term" value="P:microtubule cytoskeleton organization"/>
    <property type="evidence" value="ECO:0007669"/>
    <property type="project" value="TreeGrafter"/>
</dbReference>